<dbReference type="eggNOG" id="ENOG502SMSQ">
    <property type="taxonomic scope" value="Eukaryota"/>
</dbReference>
<keyword evidence="9" id="KW-1185">Reference proteome</keyword>
<proteinExistence type="inferred from homology"/>
<keyword evidence="6" id="KW-0812">Transmembrane</keyword>
<keyword evidence="3" id="KW-0202">Cytokine</keyword>
<name>G1Q0T5_MYOLU</name>
<evidence type="ECO:0000256" key="5">
    <source>
        <dbReference type="ARBA" id="ARBA00023180"/>
    </source>
</evidence>
<dbReference type="Gene3D" id="2.60.120.40">
    <property type="match status" value="1"/>
</dbReference>
<dbReference type="PANTHER" id="PTHR11471:SF29">
    <property type="entry name" value="LYMPHOTOXIN-BETA"/>
    <property type="match status" value="1"/>
</dbReference>
<evidence type="ECO:0000256" key="6">
    <source>
        <dbReference type="SAM" id="Phobius"/>
    </source>
</evidence>
<gene>
    <name evidence="8" type="primary">LTB</name>
</gene>
<evidence type="ECO:0000256" key="1">
    <source>
        <dbReference type="ARBA" id="ARBA00004606"/>
    </source>
</evidence>
<dbReference type="GO" id="GO:0016020">
    <property type="term" value="C:membrane"/>
    <property type="evidence" value="ECO:0007669"/>
    <property type="project" value="UniProtKB-SubCell"/>
</dbReference>
<comment type="subcellular location">
    <subcellularLocation>
        <location evidence="1">Membrane</location>
        <topology evidence="1">Single-pass type II membrane protein</topology>
    </subcellularLocation>
</comment>
<dbReference type="PANTHER" id="PTHR11471">
    <property type="entry name" value="TUMOR NECROSIS FACTOR FAMILY MEMBER"/>
    <property type="match status" value="1"/>
</dbReference>
<dbReference type="GeneTree" id="ENSGT01060000248544"/>
<dbReference type="PRINTS" id="PR01237">
    <property type="entry name" value="TNFC"/>
</dbReference>
<dbReference type="InterPro" id="IPR008983">
    <property type="entry name" value="Tumour_necrosis_fac-like_dom"/>
</dbReference>
<dbReference type="InterPro" id="IPR002961">
    <property type="entry name" value="TNF_C"/>
</dbReference>
<evidence type="ECO:0000256" key="2">
    <source>
        <dbReference type="ARBA" id="ARBA00008670"/>
    </source>
</evidence>
<dbReference type="STRING" id="59463.ENSMLUP00000017318"/>
<evidence type="ECO:0000313" key="8">
    <source>
        <dbReference type="Ensembl" id="ENSMLUP00000017318.1"/>
    </source>
</evidence>
<dbReference type="FunCoup" id="G1Q0T5">
    <property type="interactions" value="193"/>
</dbReference>
<dbReference type="GO" id="GO:0005164">
    <property type="term" value="F:tumor necrosis factor receptor binding"/>
    <property type="evidence" value="ECO:0007669"/>
    <property type="project" value="InterPro"/>
</dbReference>
<comment type="similarity">
    <text evidence="2">Belongs to the tumor necrosis factor family.</text>
</comment>
<dbReference type="InterPro" id="IPR006052">
    <property type="entry name" value="TNF_dom"/>
</dbReference>
<sequence length="290" mass="30139">MGALGLEGWGRRRQGKGCLLLAVAGTTSLVTLLLAVPLTVLAVLVVAPQKQGLGVWCCSCSLTSATPGGPVSPAQLACLVASWLVLSHVPVMLLPPDISKPLPGCLSVFFLFPRHTRAPVALPSVSAWLALPSREVAETTDPGAQARAQQRLAPGTPRPIHLQPQILCSSSGNPWGPGALPLSGGTGRGVRPCPNPGLSLLSRPPGAGRSRTQKYRAGGAYGRGAPELLLEGAETVRPALDAPGRLWYASVGFGGLARLRRGERVFVNISHPALVDSRRGKTFFGAVMVG</sequence>
<evidence type="ECO:0000256" key="4">
    <source>
        <dbReference type="ARBA" id="ARBA00023136"/>
    </source>
</evidence>
<reference evidence="8" key="3">
    <citation type="submission" date="2025-09" db="UniProtKB">
        <authorList>
            <consortium name="Ensembl"/>
        </authorList>
    </citation>
    <scope>IDENTIFICATION</scope>
</reference>
<keyword evidence="5" id="KW-0325">Glycoprotein</keyword>
<dbReference type="GO" id="GO:0005125">
    <property type="term" value="F:cytokine activity"/>
    <property type="evidence" value="ECO:0007669"/>
    <property type="project" value="UniProtKB-KW"/>
</dbReference>
<dbReference type="SUPFAM" id="SSF49842">
    <property type="entry name" value="TNF-like"/>
    <property type="match status" value="1"/>
</dbReference>
<reference evidence="8 9" key="1">
    <citation type="journal article" date="2011" name="Nature">
        <title>A high-resolution map of human evolutionary constraint using 29 mammals.</title>
        <authorList>
            <person name="Lindblad-Toh K."/>
            <person name="Garber M."/>
            <person name="Zuk O."/>
            <person name="Lin M.F."/>
            <person name="Parker B.J."/>
            <person name="Washietl S."/>
            <person name="Kheradpour P."/>
            <person name="Ernst J."/>
            <person name="Jordan G."/>
            <person name="Mauceli E."/>
            <person name="Ward L.D."/>
            <person name="Lowe C.B."/>
            <person name="Holloway A.K."/>
            <person name="Clamp M."/>
            <person name="Gnerre S."/>
            <person name="Alfoldi J."/>
            <person name="Beal K."/>
            <person name="Chang J."/>
            <person name="Clawson H."/>
            <person name="Cuff J."/>
            <person name="Di Palma F."/>
            <person name="Fitzgerald S."/>
            <person name="Flicek P."/>
            <person name="Guttman M."/>
            <person name="Hubisz M.J."/>
            <person name="Jaffe D.B."/>
            <person name="Jungreis I."/>
            <person name="Kent W.J."/>
            <person name="Kostka D."/>
            <person name="Lara M."/>
            <person name="Martins A.L."/>
            <person name="Massingham T."/>
            <person name="Moltke I."/>
            <person name="Raney B.J."/>
            <person name="Rasmussen M.D."/>
            <person name="Robinson J."/>
            <person name="Stark A."/>
            <person name="Vilella A.J."/>
            <person name="Wen J."/>
            <person name="Xie X."/>
            <person name="Zody M.C."/>
            <person name="Baldwin J."/>
            <person name="Bloom T."/>
            <person name="Chin C.W."/>
            <person name="Heiman D."/>
            <person name="Nicol R."/>
            <person name="Nusbaum C."/>
            <person name="Young S."/>
            <person name="Wilkinson J."/>
            <person name="Worley K.C."/>
            <person name="Kovar C.L."/>
            <person name="Muzny D.M."/>
            <person name="Gibbs R.A."/>
            <person name="Cree A."/>
            <person name="Dihn H.H."/>
            <person name="Fowler G."/>
            <person name="Jhangiani S."/>
            <person name="Joshi V."/>
            <person name="Lee S."/>
            <person name="Lewis L.R."/>
            <person name="Nazareth L.V."/>
            <person name="Okwuonu G."/>
            <person name="Santibanez J."/>
            <person name="Warren W.C."/>
            <person name="Mardis E.R."/>
            <person name="Weinstock G.M."/>
            <person name="Wilson R.K."/>
            <person name="Delehaunty K."/>
            <person name="Dooling D."/>
            <person name="Fronik C."/>
            <person name="Fulton L."/>
            <person name="Fulton B."/>
            <person name="Graves T."/>
            <person name="Minx P."/>
            <person name="Sodergren E."/>
            <person name="Birney E."/>
            <person name="Margulies E.H."/>
            <person name="Herrero J."/>
            <person name="Green E.D."/>
            <person name="Haussler D."/>
            <person name="Siepel A."/>
            <person name="Goldman N."/>
            <person name="Pollard K.S."/>
            <person name="Pedersen J.S."/>
            <person name="Lander E.S."/>
            <person name="Kellis M."/>
        </authorList>
    </citation>
    <scope>NUCLEOTIDE SEQUENCE [LARGE SCALE GENOMIC DNA]</scope>
</reference>
<dbReference type="Proteomes" id="UP000001074">
    <property type="component" value="Unassembled WGS sequence"/>
</dbReference>
<dbReference type="InParanoid" id="G1Q0T5"/>
<evidence type="ECO:0000256" key="3">
    <source>
        <dbReference type="ARBA" id="ARBA00022514"/>
    </source>
</evidence>
<evidence type="ECO:0000313" key="9">
    <source>
        <dbReference type="Proteomes" id="UP000001074"/>
    </source>
</evidence>
<dbReference type="HOGENOM" id="CLU_096531_0_0_1"/>
<feature type="domain" description="THD" evidence="7">
    <location>
        <begin position="142"/>
        <end position="289"/>
    </location>
</feature>
<reference evidence="8" key="2">
    <citation type="submission" date="2025-08" db="UniProtKB">
        <authorList>
            <consortium name="Ensembl"/>
        </authorList>
    </citation>
    <scope>IDENTIFICATION</scope>
</reference>
<dbReference type="GO" id="GO:0005615">
    <property type="term" value="C:extracellular space"/>
    <property type="evidence" value="ECO:0007669"/>
    <property type="project" value="UniProtKB-KW"/>
</dbReference>
<keyword evidence="4 6" id="KW-0472">Membrane</keyword>
<accession>G1Q0T5</accession>
<dbReference type="PROSITE" id="PS50049">
    <property type="entry name" value="THD_2"/>
    <property type="match status" value="1"/>
</dbReference>
<dbReference type="GO" id="GO:0006955">
    <property type="term" value="P:immune response"/>
    <property type="evidence" value="ECO:0007669"/>
    <property type="project" value="InterPro"/>
</dbReference>
<dbReference type="SMART" id="SM00207">
    <property type="entry name" value="TNF"/>
    <property type="match status" value="1"/>
</dbReference>
<evidence type="ECO:0000259" key="7">
    <source>
        <dbReference type="PROSITE" id="PS50049"/>
    </source>
</evidence>
<keyword evidence="6" id="KW-1133">Transmembrane helix</keyword>
<feature type="transmembrane region" description="Helical" evidence="6">
    <location>
        <begin position="19"/>
        <end position="46"/>
    </location>
</feature>
<dbReference type="Pfam" id="PF00229">
    <property type="entry name" value="TNF"/>
    <property type="match status" value="1"/>
</dbReference>
<protein>
    <recommendedName>
        <fullName evidence="7">THD domain-containing protein</fullName>
    </recommendedName>
</protein>
<dbReference type="AlphaFoldDB" id="G1Q0T5"/>
<dbReference type="EMBL" id="AAPE02050104">
    <property type="status" value="NOT_ANNOTATED_CDS"/>
    <property type="molecule type" value="Genomic_DNA"/>
</dbReference>
<dbReference type="EMBL" id="AAPE02050105">
    <property type="status" value="NOT_ANNOTATED_CDS"/>
    <property type="molecule type" value="Genomic_DNA"/>
</dbReference>
<organism evidence="8 9">
    <name type="scientific">Myotis lucifugus</name>
    <name type="common">Little brown bat</name>
    <dbReference type="NCBI Taxonomy" id="59463"/>
    <lineage>
        <taxon>Eukaryota</taxon>
        <taxon>Metazoa</taxon>
        <taxon>Chordata</taxon>
        <taxon>Craniata</taxon>
        <taxon>Vertebrata</taxon>
        <taxon>Euteleostomi</taxon>
        <taxon>Mammalia</taxon>
        <taxon>Eutheria</taxon>
        <taxon>Laurasiatheria</taxon>
        <taxon>Chiroptera</taxon>
        <taxon>Yangochiroptera</taxon>
        <taxon>Vespertilionidae</taxon>
        <taxon>Myotis</taxon>
    </lineage>
</organism>
<dbReference type="Ensembl" id="ENSMLUT00000028278.1">
    <property type="protein sequence ID" value="ENSMLUP00000017318.1"/>
    <property type="gene ID" value="ENSMLUG00000022670.1"/>
</dbReference>